<organism evidence="2 3">
    <name type="scientific">Glossina brevipalpis</name>
    <dbReference type="NCBI Taxonomy" id="37001"/>
    <lineage>
        <taxon>Eukaryota</taxon>
        <taxon>Metazoa</taxon>
        <taxon>Ecdysozoa</taxon>
        <taxon>Arthropoda</taxon>
        <taxon>Hexapoda</taxon>
        <taxon>Insecta</taxon>
        <taxon>Pterygota</taxon>
        <taxon>Neoptera</taxon>
        <taxon>Endopterygota</taxon>
        <taxon>Diptera</taxon>
        <taxon>Brachycera</taxon>
        <taxon>Muscomorpha</taxon>
        <taxon>Hippoboscoidea</taxon>
        <taxon>Glossinidae</taxon>
        <taxon>Glossina</taxon>
    </lineage>
</organism>
<keyword evidence="1" id="KW-1133">Transmembrane helix</keyword>
<evidence type="ECO:0000313" key="3">
    <source>
        <dbReference type="Proteomes" id="UP000091820"/>
    </source>
</evidence>
<keyword evidence="1" id="KW-0812">Transmembrane</keyword>
<feature type="transmembrane region" description="Helical" evidence="1">
    <location>
        <begin position="81"/>
        <end position="101"/>
    </location>
</feature>
<sequence length="238" mass="26040">MASALLLLRWFLVISTTVETTSAFIFACLLALLVLDDLTPEVFFITLAVVLTSSSLPPLLPPLPTSSRSVAMLRVRVIRRLLSLVLDVTSVPSFSLATSLLFDDRLILVFLLRRFSCCSFSSIKAIISLVDKNSSYSSELHISTNFLGRFVAQRRLDLRCPSSMSFFISSGLMPNSVCNFEISLRVLRPAPVLLLLALLRVSRPFLVFVAGVVVVELTTAGGEAACTVWPFDGMQGSC</sequence>
<accession>A0A1A9W917</accession>
<keyword evidence="1" id="KW-0472">Membrane</keyword>
<reference evidence="3" key="1">
    <citation type="submission" date="2014-03" db="EMBL/GenBank/DDBJ databases">
        <authorList>
            <person name="Aksoy S."/>
            <person name="Warren W."/>
            <person name="Wilson R.K."/>
        </authorList>
    </citation>
    <scope>NUCLEOTIDE SEQUENCE [LARGE SCALE GENOMIC DNA]</scope>
    <source>
        <strain evidence="3">IAEA</strain>
    </source>
</reference>
<dbReference type="AlphaFoldDB" id="A0A1A9W917"/>
<reference evidence="2" key="2">
    <citation type="submission" date="2020-05" db="UniProtKB">
        <authorList>
            <consortium name="EnsemblMetazoa"/>
        </authorList>
    </citation>
    <scope>IDENTIFICATION</scope>
    <source>
        <strain evidence="2">IAEA</strain>
    </source>
</reference>
<dbReference type="VEuPathDB" id="VectorBase:GBRI010692"/>
<dbReference type="EnsemblMetazoa" id="GBRI010692-RA">
    <property type="protein sequence ID" value="GBRI010692-PA"/>
    <property type="gene ID" value="GBRI010692"/>
</dbReference>
<name>A0A1A9W917_9MUSC</name>
<feature type="transmembrane region" description="Helical" evidence="1">
    <location>
        <begin position="7"/>
        <end position="35"/>
    </location>
</feature>
<protein>
    <submittedName>
        <fullName evidence="2">Uncharacterized protein</fullName>
    </submittedName>
</protein>
<feature type="transmembrane region" description="Helical" evidence="1">
    <location>
        <begin position="41"/>
        <end position="60"/>
    </location>
</feature>
<evidence type="ECO:0000313" key="2">
    <source>
        <dbReference type="EnsemblMetazoa" id="GBRI010692-PA"/>
    </source>
</evidence>
<proteinExistence type="predicted"/>
<evidence type="ECO:0000256" key="1">
    <source>
        <dbReference type="SAM" id="Phobius"/>
    </source>
</evidence>
<keyword evidence="3" id="KW-1185">Reference proteome</keyword>
<dbReference type="Proteomes" id="UP000091820">
    <property type="component" value="Unassembled WGS sequence"/>
</dbReference>